<dbReference type="FunFam" id="2.20.70.10:FF:000037">
    <property type="entry name" value="E3 ubiquitin-protein ligase nedd-4"/>
    <property type="match status" value="1"/>
</dbReference>
<accession>A0A9P0AWV6</accession>
<name>A0A9P0AWV6_BRAAE</name>
<evidence type="ECO:0000256" key="6">
    <source>
        <dbReference type="ARBA" id="ARBA00022553"/>
    </source>
</evidence>
<dbReference type="InterPro" id="IPR035983">
    <property type="entry name" value="Hect_E3_ubiquitin_ligase"/>
</dbReference>
<keyword evidence="7" id="KW-0808">Transferase</keyword>
<dbReference type="SUPFAM" id="SSF56204">
    <property type="entry name" value="Hect, E3 ligase catalytic domain"/>
    <property type="match status" value="1"/>
</dbReference>
<evidence type="ECO:0000256" key="11">
    <source>
        <dbReference type="PROSITE-ProRule" id="PRU00104"/>
    </source>
</evidence>
<dbReference type="FunFam" id="3.90.1750.10:FF:000026">
    <property type="entry name" value="E3 ubiquitin-protein ligase HACE1"/>
    <property type="match status" value="1"/>
</dbReference>
<dbReference type="PROSITE" id="PS50020">
    <property type="entry name" value="WW_DOMAIN_2"/>
    <property type="match status" value="3"/>
</dbReference>
<feature type="region of interest" description="Disordered" evidence="12">
    <location>
        <begin position="173"/>
        <end position="199"/>
    </location>
</feature>
<dbReference type="Proteomes" id="UP001154078">
    <property type="component" value="Chromosome 2"/>
</dbReference>
<feature type="domain" description="WW" evidence="13">
    <location>
        <begin position="145"/>
        <end position="178"/>
    </location>
</feature>
<dbReference type="GO" id="GO:0061630">
    <property type="term" value="F:ubiquitin protein ligase activity"/>
    <property type="evidence" value="ECO:0007669"/>
    <property type="project" value="UniProtKB-EC"/>
</dbReference>
<evidence type="ECO:0000256" key="3">
    <source>
        <dbReference type="ARBA" id="ARBA00004906"/>
    </source>
</evidence>
<dbReference type="AlphaFoldDB" id="A0A9P0AWV6"/>
<sequence length="629" mass="72597">MRHHHFIKNGKFSRFLKAVFVSGNSATESQTPLPQGWEERQDANGRTYYVNHIARTTQWDRPTVSNTSDSSVTVEREEQREVFERRYHISAEEETNGRGDSNNTSQSDDQTDSLSNNSSRRDSTISNVSNNTNNASQANLDALSDGLPQGWTVQVAPNGRLFFIDHNEKTTSWVDPRTGRASPMPNAAPAPTVSRRPDDDLGQLPEGWEERVHSDGRIFFIDHNTRTTQWEDPRLSNPQIAGPAIPYSRDYKRKYEYMKTQLRKPTNVPNKFEIKVRRKSILEDSYRVITTVPRIELLKTKLWVEFEGEVGLDYGGLAREWFYLLSKEMFNPYYGLFEYSAMDNYTLQINPFSGVCNEDHISYFKFIGRVAGMAVYHGKLLDAFFIRPFYKMMLQKAIDLKDMESVDSEYYKSLLWIKENDPSGLDLTFSVDEESFGHTSVHELIEGGANIPLENTNKDDYIKCIIQWRFVGRVQEQMNAFLEGFGELVPLNLVKIFDEHELELLMCGIQHIDVKDWKQNTLYKGDYHGNHIVIQWFWRVVLSFSTEMRARLLQFVTGTSRVPMNGFKELYGSNGPQLFTIEKWGSTDNYPRAHTCFNRLDLPPYESYQHLKDKLVKAIEGSQGFAGVD</sequence>
<evidence type="ECO:0000256" key="1">
    <source>
        <dbReference type="ARBA" id="ARBA00000885"/>
    </source>
</evidence>
<dbReference type="Gene3D" id="2.20.70.10">
    <property type="match status" value="2"/>
</dbReference>
<dbReference type="PANTHER" id="PTHR11254">
    <property type="entry name" value="HECT DOMAIN UBIQUITIN-PROTEIN LIGASE"/>
    <property type="match status" value="1"/>
</dbReference>
<dbReference type="OrthoDB" id="423283at2759"/>
<dbReference type="GO" id="GO:0016567">
    <property type="term" value="P:protein ubiquitination"/>
    <property type="evidence" value="ECO:0007669"/>
    <property type="project" value="UniProtKB-ARBA"/>
</dbReference>
<keyword evidence="5" id="KW-0963">Cytoplasm</keyword>
<feature type="compositionally biased region" description="Low complexity" evidence="12">
    <location>
        <begin position="100"/>
        <end position="139"/>
    </location>
</feature>
<dbReference type="GO" id="GO:0019871">
    <property type="term" value="F:sodium channel inhibitor activity"/>
    <property type="evidence" value="ECO:0007669"/>
    <property type="project" value="TreeGrafter"/>
</dbReference>
<evidence type="ECO:0000313" key="15">
    <source>
        <dbReference type="EMBL" id="CAH0550326.1"/>
    </source>
</evidence>
<keyword evidence="8" id="KW-0677">Repeat</keyword>
<dbReference type="InterPro" id="IPR036020">
    <property type="entry name" value="WW_dom_sf"/>
</dbReference>
<feature type="domain" description="WW" evidence="13">
    <location>
        <begin position="31"/>
        <end position="64"/>
    </location>
</feature>
<dbReference type="FunFam" id="3.90.1750.10:FF:000001">
    <property type="entry name" value="E3 ubiquitin-protein ligase NEDD4-like"/>
    <property type="match status" value="1"/>
</dbReference>
<dbReference type="CDD" id="cd00201">
    <property type="entry name" value="WW"/>
    <property type="match status" value="3"/>
</dbReference>
<comment type="catalytic activity">
    <reaction evidence="1">
        <text>S-ubiquitinyl-[E2 ubiquitin-conjugating enzyme]-L-cysteine + [acceptor protein]-L-lysine = [E2 ubiquitin-conjugating enzyme]-L-cysteine + N(6)-ubiquitinyl-[acceptor protein]-L-lysine.</text>
        <dbReference type="EC" id="2.3.2.26"/>
    </reaction>
</comment>
<dbReference type="GO" id="GO:0045879">
    <property type="term" value="P:negative regulation of smoothened signaling pathway"/>
    <property type="evidence" value="ECO:0007669"/>
    <property type="project" value="UniProtKB-ARBA"/>
</dbReference>
<organism evidence="15 16">
    <name type="scientific">Brassicogethes aeneus</name>
    <name type="common">Rape pollen beetle</name>
    <name type="synonym">Meligethes aeneus</name>
    <dbReference type="NCBI Taxonomy" id="1431903"/>
    <lineage>
        <taxon>Eukaryota</taxon>
        <taxon>Metazoa</taxon>
        <taxon>Ecdysozoa</taxon>
        <taxon>Arthropoda</taxon>
        <taxon>Hexapoda</taxon>
        <taxon>Insecta</taxon>
        <taxon>Pterygota</taxon>
        <taxon>Neoptera</taxon>
        <taxon>Endopterygota</taxon>
        <taxon>Coleoptera</taxon>
        <taxon>Polyphaga</taxon>
        <taxon>Cucujiformia</taxon>
        <taxon>Nitidulidae</taxon>
        <taxon>Meligethinae</taxon>
        <taxon>Brassicogethes</taxon>
    </lineage>
</organism>
<feature type="region of interest" description="Disordered" evidence="12">
    <location>
        <begin position="60"/>
        <end position="141"/>
    </location>
</feature>
<keyword evidence="10" id="KW-0832">Ubl conjugation</keyword>
<proteinExistence type="predicted"/>
<dbReference type="SMART" id="SM00119">
    <property type="entry name" value="HECTc"/>
    <property type="match status" value="1"/>
</dbReference>
<feature type="compositionally biased region" description="Basic and acidic residues" evidence="12">
    <location>
        <begin position="74"/>
        <end position="97"/>
    </location>
</feature>
<dbReference type="Gene3D" id="3.90.1750.10">
    <property type="entry name" value="Hect, E3 ligase catalytic domains"/>
    <property type="match status" value="1"/>
</dbReference>
<dbReference type="FunFam" id="3.30.2160.10:FF:000001">
    <property type="entry name" value="E3 ubiquitin-protein ligase NEDD4-like"/>
    <property type="match status" value="1"/>
</dbReference>
<dbReference type="GO" id="GO:0006511">
    <property type="term" value="P:ubiquitin-dependent protein catabolic process"/>
    <property type="evidence" value="ECO:0007669"/>
    <property type="project" value="TreeGrafter"/>
</dbReference>
<dbReference type="PROSITE" id="PS50237">
    <property type="entry name" value="HECT"/>
    <property type="match status" value="1"/>
</dbReference>
<comment type="pathway">
    <text evidence="3">Protein modification; protein ubiquitination.</text>
</comment>
<feature type="active site" description="Glycyl thioester intermediate" evidence="11">
    <location>
        <position position="596"/>
    </location>
</feature>
<evidence type="ECO:0000256" key="12">
    <source>
        <dbReference type="SAM" id="MobiDB-lite"/>
    </source>
</evidence>
<dbReference type="SMART" id="SM00456">
    <property type="entry name" value="WW"/>
    <property type="match status" value="3"/>
</dbReference>
<keyword evidence="16" id="KW-1185">Reference proteome</keyword>
<dbReference type="InterPro" id="IPR000569">
    <property type="entry name" value="HECT_dom"/>
</dbReference>
<reference evidence="15" key="1">
    <citation type="submission" date="2021-12" db="EMBL/GenBank/DDBJ databases">
        <authorList>
            <person name="King R."/>
        </authorList>
    </citation>
    <scope>NUCLEOTIDE SEQUENCE</scope>
</reference>
<evidence type="ECO:0000256" key="2">
    <source>
        <dbReference type="ARBA" id="ARBA00004496"/>
    </source>
</evidence>
<evidence type="ECO:0000259" key="13">
    <source>
        <dbReference type="PROSITE" id="PS50020"/>
    </source>
</evidence>
<evidence type="ECO:0000256" key="10">
    <source>
        <dbReference type="ARBA" id="ARBA00022843"/>
    </source>
</evidence>
<dbReference type="EC" id="2.3.2.26" evidence="4"/>
<keyword evidence="9 11" id="KW-0833">Ubl conjugation pathway</keyword>
<dbReference type="Pfam" id="PF00397">
    <property type="entry name" value="WW"/>
    <property type="match status" value="3"/>
</dbReference>
<dbReference type="GO" id="GO:0005737">
    <property type="term" value="C:cytoplasm"/>
    <property type="evidence" value="ECO:0007669"/>
    <property type="project" value="UniProtKB-SubCell"/>
</dbReference>
<keyword evidence="6" id="KW-0597">Phosphoprotein</keyword>
<dbReference type="GO" id="GO:0048814">
    <property type="term" value="P:regulation of dendrite morphogenesis"/>
    <property type="evidence" value="ECO:0007669"/>
    <property type="project" value="TreeGrafter"/>
</dbReference>
<dbReference type="EMBL" id="OV121133">
    <property type="protein sequence ID" value="CAH0550326.1"/>
    <property type="molecule type" value="Genomic_DNA"/>
</dbReference>
<evidence type="ECO:0000256" key="4">
    <source>
        <dbReference type="ARBA" id="ARBA00012485"/>
    </source>
</evidence>
<gene>
    <name evidence="15" type="ORF">MELIAE_LOCUS3164</name>
</gene>
<dbReference type="PROSITE" id="PS01159">
    <property type="entry name" value="WW_DOMAIN_1"/>
    <property type="match status" value="3"/>
</dbReference>
<dbReference type="Gene3D" id="3.30.2410.10">
    <property type="entry name" value="Hect, E3 ligase catalytic domain"/>
    <property type="match status" value="1"/>
</dbReference>
<dbReference type="InterPro" id="IPR050409">
    <property type="entry name" value="E3_ubiq-protein_ligase"/>
</dbReference>
<evidence type="ECO:0000313" key="16">
    <source>
        <dbReference type="Proteomes" id="UP001154078"/>
    </source>
</evidence>
<dbReference type="PANTHER" id="PTHR11254:SF440">
    <property type="entry name" value="E3 UBIQUITIN-PROTEIN LIGASE NEDD-4"/>
    <property type="match status" value="1"/>
</dbReference>
<feature type="domain" description="HECT" evidence="14">
    <location>
        <begin position="294"/>
        <end position="628"/>
    </location>
</feature>
<evidence type="ECO:0000256" key="7">
    <source>
        <dbReference type="ARBA" id="ARBA00022679"/>
    </source>
</evidence>
<evidence type="ECO:0000259" key="14">
    <source>
        <dbReference type="PROSITE" id="PS50237"/>
    </source>
</evidence>
<evidence type="ECO:0000256" key="9">
    <source>
        <dbReference type="ARBA" id="ARBA00022786"/>
    </source>
</evidence>
<protein>
    <recommendedName>
        <fullName evidence="4">HECT-type E3 ubiquitin transferase</fullName>
        <ecNumber evidence="4">2.3.2.26</ecNumber>
    </recommendedName>
</protein>
<evidence type="ECO:0000256" key="5">
    <source>
        <dbReference type="ARBA" id="ARBA00022490"/>
    </source>
</evidence>
<dbReference type="CDD" id="cd00078">
    <property type="entry name" value="HECTc"/>
    <property type="match status" value="1"/>
</dbReference>
<dbReference type="Pfam" id="PF00632">
    <property type="entry name" value="HECT"/>
    <property type="match status" value="1"/>
</dbReference>
<dbReference type="GO" id="GO:0048260">
    <property type="term" value="P:positive regulation of receptor-mediated endocytosis"/>
    <property type="evidence" value="ECO:0007669"/>
    <property type="project" value="UniProtKB-ARBA"/>
</dbReference>
<dbReference type="InterPro" id="IPR001202">
    <property type="entry name" value="WW_dom"/>
</dbReference>
<dbReference type="FunFam" id="2.20.70.10:FF:000017">
    <property type="entry name" value="E3 ubiquitin-protein ligase"/>
    <property type="match status" value="1"/>
</dbReference>
<dbReference type="FunFam" id="3.30.2410.10:FF:000001">
    <property type="entry name" value="E3 ubiquitin-protein ligase NEDD4-like"/>
    <property type="match status" value="1"/>
</dbReference>
<dbReference type="SUPFAM" id="SSF51045">
    <property type="entry name" value="WW domain"/>
    <property type="match status" value="3"/>
</dbReference>
<feature type="domain" description="WW" evidence="13">
    <location>
        <begin position="202"/>
        <end position="235"/>
    </location>
</feature>
<feature type="compositionally biased region" description="Low complexity" evidence="12">
    <location>
        <begin position="63"/>
        <end position="73"/>
    </location>
</feature>
<evidence type="ECO:0000256" key="8">
    <source>
        <dbReference type="ARBA" id="ARBA00022737"/>
    </source>
</evidence>
<comment type="subcellular location">
    <subcellularLocation>
        <location evidence="2">Cytoplasm</location>
    </subcellularLocation>
</comment>
<dbReference type="Gene3D" id="3.30.2160.10">
    <property type="entry name" value="Hect, E3 ligase catalytic domain"/>
    <property type="match status" value="1"/>
</dbReference>